<dbReference type="InterPro" id="IPR036291">
    <property type="entry name" value="NAD(P)-bd_dom_sf"/>
</dbReference>
<dbReference type="Proteomes" id="UP000054558">
    <property type="component" value="Unassembled WGS sequence"/>
</dbReference>
<organism evidence="1 2">
    <name type="scientific">Klebsormidium nitens</name>
    <name type="common">Green alga</name>
    <name type="synonym">Ulothrix nitens</name>
    <dbReference type="NCBI Taxonomy" id="105231"/>
    <lineage>
        <taxon>Eukaryota</taxon>
        <taxon>Viridiplantae</taxon>
        <taxon>Streptophyta</taxon>
        <taxon>Klebsormidiophyceae</taxon>
        <taxon>Klebsormidiales</taxon>
        <taxon>Klebsormidiaceae</taxon>
        <taxon>Klebsormidium</taxon>
    </lineage>
</organism>
<dbReference type="InterPro" id="IPR002347">
    <property type="entry name" value="SDR_fam"/>
</dbReference>
<dbReference type="AlphaFoldDB" id="A0A1Y1IKT7"/>
<protein>
    <submittedName>
        <fullName evidence="1">Rossmann-fold NAD-binding domain-containing protein</fullName>
    </submittedName>
</protein>
<dbReference type="PANTHER" id="PTHR48476">
    <property type="entry name" value="SHORT-CHAIN DEHYDROGENASE TIC 32, CHLOROPLASTIC-LIKE"/>
    <property type="match status" value="1"/>
</dbReference>
<dbReference type="OrthoDB" id="191139at2759"/>
<dbReference type="PRINTS" id="PR00081">
    <property type="entry name" value="GDHRDH"/>
</dbReference>
<dbReference type="STRING" id="105231.A0A1Y1IKT7"/>
<evidence type="ECO:0000313" key="1">
    <source>
        <dbReference type="EMBL" id="GAQ90039.1"/>
    </source>
</evidence>
<evidence type="ECO:0000313" key="2">
    <source>
        <dbReference type="Proteomes" id="UP000054558"/>
    </source>
</evidence>
<dbReference type="Gene3D" id="3.40.50.720">
    <property type="entry name" value="NAD(P)-binding Rossmann-like Domain"/>
    <property type="match status" value="1"/>
</dbReference>
<accession>A0A1Y1IKT7</accession>
<sequence length="322" mass="34725">MTTTSHMIPYFLGLKGPTGFSSRSTAEETSAGVDLTGRVAIVTGASSGLGIETARVLALRGAEVVIGVRRVNAGEETKEVILKSIPNAKIHVLELDLGSLASVREFVKNFKELKLPLNILINNAGVMACPFGRTKDGHELQFGTNHLAHFLLTELLLPLIKQTAKDTGIQGRIVILASSGHDLTYPGGIRFDKLDSEEGYDPYRAYGQSKLANLLHAKELARRLKEENANVIVNALHPGVIQTGLARHMPKIAVFFIKTFGGLALKSIPQGAATSLFLATNPKVTVSGEYWADSNIAARSDLARDDGLAKRLYEVSLDMTKP</sequence>
<dbReference type="EMBL" id="DF237541">
    <property type="protein sequence ID" value="GAQ90039.1"/>
    <property type="molecule type" value="Genomic_DNA"/>
</dbReference>
<proteinExistence type="predicted"/>
<dbReference type="OMA" id="NPWEGAQ"/>
<dbReference type="Pfam" id="PF00106">
    <property type="entry name" value="adh_short"/>
    <property type="match status" value="1"/>
</dbReference>
<dbReference type="InterPro" id="IPR055280">
    <property type="entry name" value="TIC32"/>
</dbReference>
<dbReference type="PANTHER" id="PTHR48476:SF1">
    <property type="entry name" value="SHORT-CHAIN DEHYDROGENASE TIC 32, CHLOROPLASTIC-LIKE"/>
    <property type="match status" value="1"/>
</dbReference>
<name>A0A1Y1IKT7_KLENI</name>
<dbReference type="CDD" id="cd05327">
    <property type="entry name" value="retinol-DH_like_SDR_c_like"/>
    <property type="match status" value="1"/>
</dbReference>
<dbReference type="SUPFAM" id="SSF51735">
    <property type="entry name" value="NAD(P)-binding Rossmann-fold domains"/>
    <property type="match status" value="1"/>
</dbReference>
<gene>
    <name evidence="1" type="ORF">KFL_005920030</name>
</gene>
<reference evidence="1 2" key="1">
    <citation type="journal article" date="2014" name="Nat. Commun.">
        <title>Klebsormidium flaccidum genome reveals primary factors for plant terrestrial adaptation.</title>
        <authorList>
            <person name="Hori K."/>
            <person name="Maruyama F."/>
            <person name="Fujisawa T."/>
            <person name="Togashi T."/>
            <person name="Yamamoto N."/>
            <person name="Seo M."/>
            <person name="Sato S."/>
            <person name="Yamada T."/>
            <person name="Mori H."/>
            <person name="Tajima N."/>
            <person name="Moriyama T."/>
            <person name="Ikeuchi M."/>
            <person name="Watanabe M."/>
            <person name="Wada H."/>
            <person name="Kobayashi K."/>
            <person name="Saito M."/>
            <person name="Masuda T."/>
            <person name="Sasaki-Sekimoto Y."/>
            <person name="Mashiguchi K."/>
            <person name="Awai K."/>
            <person name="Shimojima M."/>
            <person name="Masuda S."/>
            <person name="Iwai M."/>
            <person name="Nobusawa T."/>
            <person name="Narise T."/>
            <person name="Kondo S."/>
            <person name="Saito H."/>
            <person name="Sato R."/>
            <person name="Murakawa M."/>
            <person name="Ihara Y."/>
            <person name="Oshima-Yamada Y."/>
            <person name="Ohtaka K."/>
            <person name="Satoh M."/>
            <person name="Sonobe K."/>
            <person name="Ishii M."/>
            <person name="Ohtani R."/>
            <person name="Kanamori-Sato M."/>
            <person name="Honoki R."/>
            <person name="Miyazaki D."/>
            <person name="Mochizuki H."/>
            <person name="Umetsu J."/>
            <person name="Higashi K."/>
            <person name="Shibata D."/>
            <person name="Kamiya Y."/>
            <person name="Sato N."/>
            <person name="Nakamura Y."/>
            <person name="Tabata S."/>
            <person name="Ida S."/>
            <person name="Kurokawa K."/>
            <person name="Ohta H."/>
        </authorList>
    </citation>
    <scope>NUCLEOTIDE SEQUENCE [LARGE SCALE GENOMIC DNA]</scope>
    <source>
        <strain evidence="1 2">NIES-2285</strain>
    </source>
</reference>
<keyword evidence="2" id="KW-1185">Reference proteome</keyword>